<evidence type="ECO:0000313" key="4">
    <source>
        <dbReference type="WBParaSite" id="NBR_0000177001-mRNA-1"/>
    </source>
</evidence>
<name>A0A0N4XGW8_NIPBR</name>
<dbReference type="Gene3D" id="3.30.420.10">
    <property type="entry name" value="Ribonuclease H-like superfamily/Ribonuclease H"/>
    <property type="match status" value="1"/>
</dbReference>
<keyword evidence="3" id="KW-1185">Reference proteome</keyword>
<dbReference type="WBParaSite" id="NBR_0000177001-mRNA-1">
    <property type="protein sequence ID" value="NBR_0000177001-mRNA-1"/>
    <property type="gene ID" value="NBR_0000177001"/>
</dbReference>
<dbReference type="GO" id="GO:0003676">
    <property type="term" value="F:nucleic acid binding"/>
    <property type="evidence" value="ECO:0007669"/>
    <property type="project" value="InterPro"/>
</dbReference>
<dbReference type="PANTHER" id="PTHR22955:SF66">
    <property type="entry name" value="INTEGRASE CATALYTIC DOMAIN-CONTAINING PROTEIN"/>
    <property type="match status" value="1"/>
</dbReference>
<dbReference type="EMBL" id="UYSL01001597">
    <property type="protein sequence ID" value="VDL65360.1"/>
    <property type="molecule type" value="Genomic_DNA"/>
</dbReference>
<dbReference type="AlphaFoldDB" id="A0A0N4XGW8"/>
<accession>A0A0N4XGW8</accession>
<dbReference type="Proteomes" id="UP000271162">
    <property type="component" value="Unassembled WGS sequence"/>
</dbReference>
<dbReference type="PANTHER" id="PTHR22955">
    <property type="entry name" value="RETROTRANSPOSON"/>
    <property type="match status" value="1"/>
</dbReference>
<dbReference type="InterPro" id="IPR036397">
    <property type="entry name" value="RNaseH_sf"/>
</dbReference>
<reference evidence="2 3" key="2">
    <citation type="submission" date="2018-11" db="EMBL/GenBank/DDBJ databases">
        <authorList>
            <consortium name="Pathogen Informatics"/>
        </authorList>
    </citation>
    <scope>NUCLEOTIDE SEQUENCE [LARGE SCALE GENOMIC DNA]</scope>
</reference>
<reference evidence="4" key="1">
    <citation type="submission" date="2017-02" db="UniProtKB">
        <authorList>
            <consortium name="WormBaseParasite"/>
        </authorList>
    </citation>
    <scope>IDENTIFICATION</scope>
</reference>
<gene>
    <name evidence="2" type="ORF">NBR_LOCUS1771</name>
</gene>
<dbReference type="Pfam" id="PF05380">
    <property type="entry name" value="Peptidase_A17"/>
    <property type="match status" value="1"/>
</dbReference>
<sequence>MARHRLMPLNTKSQTMTIPRLELMTLLIGIRLINFVHTEIHLPITEIRIYSDSQISLHWIQSHSKNGTFADNRCKEIRNEIQSWGDNGRNCHLHYIPSDLNPADCATRGLTKDQISDHIWWSGPEFLGTPNMLWPIFETFTWTNPGQQKDQGETYIHTVSLAIKNGDIKQNQTLPNRPLNNRQTQKSNINNLRIHQHQNIQQTVKRKTNRTTQSHT</sequence>
<protein>
    <submittedName>
        <fullName evidence="4">RNase H domain-containing protein</fullName>
    </submittedName>
</protein>
<evidence type="ECO:0000313" key="3">
    <source>
        <dbReference type="Proteomes" id="UP000271162"/>
    </source>
</evidence>
<evidence type="ECO:0000313" key="2">
    <source>
        <dbReference type="EMBL" id="VDL65360.1"/>
    </source>
</evidence>
<dbReference type="InterPro" id="IPR008042">
    <property type="entry name" value="Retrotrans_Pao"/>
</dbReference>
<evidence type="ECO:0000256" key="1">
    <source>
        <dbReference type="SAM" id="MobiDB-lite"/>
    </source>
</evidence>
<feature type="region of interest" description="Disordered" evidence="1">
    <location>
        <begin position="197"/>
        <end position="216"/>
    </location>
</feature>
<organism evidence="4">
    <name type="scientific">Nippostrongylus brasiliensis</name>
    <name type="common">Rat hookworm</name>
    <dbReference type="NCBI Taxonomy" id="27835"/>
    <lineage>
        <taxon>Eukaryota</taxon>
        <taxon>Metazoa</taxon>
        <taxon>Ecdysozoa</taxon>
        <taxon>Nematoda</taxon>
        <taxon>Chromadorea</taxon>
        <taxon>Rhabditida</taxon>
        <taxon>Rhabditina</taxon>
        <taxon>Rhabditomorpha</taxon>
        <taxon>Strongyloidea</taxon>
        <taxon>Heligmosomidae</taxon>
        <taxon>Nippostrongylus</taxon>
    </lineage>
</organism>
<proteinExistence type="predicted"/>